<evidence type="ECO:0000313" key="6">
    <source>
        <dbReference type="EMBL" id="GAQ80868.1"/>
    </source>
</evidence>
<dbReference type="OMA" id="QFGIWDT"/>
<evidence type="ECO:0008006" key="8">
    <source>
        <dbReference type="Google" id="ProtNLM"/>
    </source>
</evidence>
<dbReference type="Gene3D" id="3.40.50.300">
    <property type="entry name" value="P-loop containing nucleotide triphosphate hydrolases"/>
    <property type="match status" value="1"/>
</dbReference>
<dbReference type="AlphaFoldDB" id="A0A1Y1HYD2"/>
<keyword evidence="2" id="KW-0547">Nucleotide-binding</keyword>
<proteinExistence type="inferred from homology"/>
<gene>
    <name evidence="6" type="ORF">KFL_000650010</name>
</gene>
<evidence type="ECO:0000256" key="4">
    <source>
        <dbReference type="ARBA" id="ARBA00037868"/>
    </source>
</evidence>
<protein>
    <recommendedName>
        <fullName evidence="8">Ras-related protein Rab-23</fullName>
    </recommendedName>
</protein>
<feature type="compositionally biased region" description="Basic residues" evidence="5">
    <location>
        <begin position="227"/>
        <end position="237"/>
    </location>
</feature>
<dbReference type="PRINTS" id="PR00449">
    <property type="entry name" value="RASTRNSFRMNG"/>
</dbReference>
<sequence>MQEEDFEREIKVLVVGNGGVGKTSMIKRFCKNLFTDEYKKTIGVDFLEKTQYVKSLGEDVKLMLWDTAGQEEFDSITRTYYRGAAAAVLAFSTTDRQSFEAISQWKRKVEAECGSIPMALVQNKVDLLDQAVVTKAEAEALANKTGLKFYRMCVKKGLNVGEVFEYLTELAVNRKEEDKPTTSPTSKIGSMDRSKAPIGSGFEAKLPVSPTKAEAQVSSPALVLKPTRQRTKGKKRFLDKASVGQGGLPKELPLAGATPQRLRNSPLPRQREFLSLWGVAPARGSSLGSAPCQTEARGLDVGGSPPPQIRKGQERRLFQESLRSYAADLTVGTISPP</sequence>
<dbReference type="SUPFAM" id="SSF52540">
    <property type="entry name" value="P-loop containing nucleoside triphosphate hydrolases"/>
    <property type="match status" value="1"/>
</dbReference>
<dbReference type="Pfam" id="PF00071">
    <property type="entry name" value="Ras"/>
    <property type="match status" value="1"/>
</dbReference>
<dbReference type="InterPro" id="IPR005225">
    <property type="entry name" value="Small_GTP-bd"/>
</dbReference>
<dbReference type="GO" id="GO:0005525">
    <property type="term" value="F:GTP binding"/>
    <property type="evidence" value="ECO:0000318"/>
    <property type="project" value="GO_Central"/>
</dbReference>
<dbReference type="SMART" id="SM00175">
    <property type="entry name" value="RAB"/>
    <property type="match status" value="1"/>
</dbReference>
<dbReference type="InterPro" id="IPR001806">
    <property type="entry name" value="Small_GTPase"/>
</dbReference>
<dbReference type="PROSITE" id="PS51421">
    <property type="entry name" value="RAS"/>
    <property type="match status" value="1"/>
</dbReference>
<evidence type="ECO:0000256" key="2">
    <source>
        <dbReference type="ARBA" id="ARBA00022741"/>
    </source>
</evidence>
<evidence type="ECO:0000256" key="1">
    <source>
        <dbReference type="ARBA" id="ARBA00006270"/>
    </source>
</evidence>
<dbReference type="PROSITE" id="PS51420">
    <property type="entry name" value="RHO"/>
    <property type="match status" value="1"/>
</dbReference>
<accession>A0A1Y1HYD2</accession>
<feature type="region of interest" description="Disordered" evidence="5">
    <location>
        <begin position="284"/>
        <end position="307"/>
    </location>
</feature>
<dbReference type="InterPro" id="IPR050227">
    <property type="entry name" value="Rab"/>
</dbReference>
<dbReference type="SMART" id="SM00176">
    <property type="entry name" value="RAN"/>
    <property type="match status" value="1"/>
</dbReference>
<dbReference type="OrthoDB" id="6585768at2759"/>
<dbReference type="STRING" id="105231.A0A1Y1HYD2"/>
<dbReference type="Proteomes" id="UP000054558">
    <property type="component" value="Unassembled WGS sequence"/>
</dbReference>
<dbReference type="FunFam" id="3.40.50.300:FF:002136">
    <property type="entry name" value="Small rab-related GTPase"/>
    <property type="match status" value="1"/>
</dbReference>
<evidence type="ECO:0000256" key="5">
    <source>
        <dbReference type="SAM" id="MobiDB-lite"/>
    </source>
</evidence>
<organism evidence="6 7">
    <name type="scientific">Klebsormidium nitens</name>
    <name type="common">Green alga</name>
    <name type="synonym">Ulothrix nitens</name>
    <dbReference type="NCBI Taxonomy" id="105231"/>
    <lineage>
        <taxon>Eukaryota</taxon>
        <taxon>Viridiplantae</taxon>
        <taxon>Streptophyta</taxon>
        <taxon>Klebsormidiophyceae</taxon>
        <taxon>Klebsormidiales</taxon>
        <taxon>Klebsormidiaceae</taxon>
        <taxon>Klebsormidium</taxon>
    </lineage>
</organism>
<dbReference type="EMBL" id="DF237014">
    <property type="protein sequence ID" value="GAQ80868.1"/>
    <property type="molecule type" value="Genomic_DNA"/>
</dbReference>
<dbReference type="SMART" id="SM00173">
    <property type="entry name" value="RAS"/>
    <property type="match status" value="1"/>
</dbReference>
<dbReference type="SMART" id="SM00174">
    <property type="entry name" value="RHO"/>
    <property type="match status" value="1"/>
</dbReference>
<dbReference type="GO" id="GO:0003924">
    <property type="term" value="F:GTPase activity"/>
    <property type="evidence" value="ECO:0000318"/>
    <property type="project" value="GO_Central"/>
</dbReference>
<dbReference type="PROSITE" id="PS51419">
    <property type="entry name" value="RAB"/>
    <property type="match status" value="1"/>
</dbReference>
<name>A0A1Y1HYD2_KLENI</name>
<dbReference type="GO" id="GO:0012505">
    <property type="term" value="C:endomembrane system"/>
    <property type="evidence" value="ECO:0007669"/>
    <property type="project" value="UniProtKB-SubCell"/>
</dbReference>
<feature type="region of interest" description="Disordered" evidence="5">
    <location>
        <begin position="174"/>
        <end position="252"/>
    </location>
</feature>
<keyword evidence="3" id="KW-0342">GTP-binding</keyword>
<evidence type="ECO:0000256" key="3">
    <source>
        <dbReference type="ARBA" id="ARBA00023134"/>
    </source>
</evidence>
<dbReference type="InterPro" id="IPR027417">
    <property type="entry name" value="P-loop_NTPase"/>
</dbReference>
<dbReference type="NCBIfam" id="TIGR00231">
    <property type="entry name" value="small_GTP"/>
    <property type="match status" value="1"/>
</dbReference>
<comment type="subcellular location">
    <subcellularLocation>
        <location evidence="4">Endomembrane system</location>
        <topology evidence="4">Lipid-anchor</topology>
    </subcellularLocation>
</comment>
<reference evidence="6 7" key="1">
    <citation type="journal article" date="2014" name="Nat. Commun.">
        <title>Klebsormidium flaccidum genome reveals primary factors for plant terrestrial adaptation.</title>
        <authorList>
            <person name="Hori K."/>
            <person name="Maruyama F."/>
            <person name="Fujisawa T."/>
            <person name="Togashi T."/>
            <person name="Yamamoto N."/>
            <person name="Seo M."/>
            <person name="Sato S."/>
            <person name="Yamada T."/>
            <person name="Mori H."/>
            <person name="Tajima N."/>
            <person name="Moriyama T."/>
            <person name="Ikeuchi M."/>
            <person name="Watanabe M."/>
            <person name="Wada H."/>
            <person name="Kobayashi K."/>
            <person name="Saito M."/>
            <person name="Masuda T."/>
            <person name="Sasaki-Sekimoto Y."/>
            <person name="Mashiguchi K."/>
            <person name="Awai K."/>
            <person name="Shimojima M."/>
            <person name="Masuda S."/>
            <person name="Iwai M."/>
            <person name="Nobusawa T."/>
            <person name="Narise T."/>
            <person name="Kondo S."/>
            <person name="Saito H."/>
            <person name="Sato R."/>
            <person name="Murakawa M."/>
            <person name="Ihara Y."/>
            <person name="Oshima-Yamada Y."/>
            <person name="Ohtaka K."/>
            <person name="Satoh M."/>
            <person name="Sonobe K."/>
            <person name="Ishii M."/>
            <person name="Ohtani R."/>
            <person name="Kanamori-Sato M."/>
            <person name="Honoki R."/>
            <person name="Miyazaki D."/>
            <person name="Mochizuki H."/>
            <person name="Umetsu J."/>
            <person name="Higashi K."/>
            <person name="Shibata D."/>
            <person name="Kamiya Y."/>
            <person name="Sato N."/>
            <person name="Nakamura Y."/>
            <person name="Tabata S."/>
            <person name="Ida S."/>
            <person name="Kurokawa K."/>
            <person name="Ohta H."/>
        </authorList>
    </citation>
    <scope>NUCLEOTIDE SEQUENCE [LARGE SCALE GENOMIC DNA]</scope>
    <source>
        <strain evidence="6 7">NIES-2285</strain>
    </source>
</reference>
<dbReference type="PANTHER" id="PTHR47977">
    <property type="entry name" value="RAS-RELATED PROTEIN RAB"/>
    <property type="match status" value="1"/>
</dbReference>
<dbReference type="GO" id="GO:0016192">
    <property type="term" value="P:vesicle-mediated transport"/>
    <property type="evidence" value="ECO:0000318"/>
    <property type="project" value="GO_Central"/>
</dbReference>
<evidence type="ECO:0000313" key="7">
    <source>
        <dbReference type="Proteomes" id="UP000054558"/>
    </source>
</evidence>
<comment type="similarity">
    <text evidence="1">Belongs to the small GTPase superfamily. Rab family.</text>
</comment>
<keyword evidence="7" id="KW-1185">Reference proteome</keyword>